<name>A0A0S4KU65_9BACT</name>
<dbReference type="EMBL" id="LN885086">
    <property type="protein sequence ID" value="CUQ67964.1"/>
    <property type="molecule type" value="Genomic_DNA"/>
</dbReference>
<reference evidence="2" key="1">
    <citation type="submission" date="2015-09" db="EMBL/GenBank/DDBJ databases">
        <authorList>
            <person name="Daims H."/>
        </authorList>
    </citation>
    <scope>NUCLEOTIDE SEQUENCE [LARGE SCALE GENOMIC DNA]</scope>
</reference>
<accession>A0A0S4KU65</accession>
<dbReference type="Proteomes" id="UP000066284">
    <property type="component" value="Chromosome 1"/>
</dbReference>
<gene>
    <name evidence="1" type="ORF">NITINOP_2992</name>
</gene>
<proteinExistence type="predicted"/>
<dbReference type="KEGG" id="nio:NITINOP_2992"/>
<organism evidence="1 2">
    <name type="scientific">Candidatus Nitrospira inopinata</name>
    <dbReference type="NCBI Taxonomy" id="1715989"/>
    <lineage>
        <taxon>Bacteria</taxon>
        <taxon>Pseudomonadati</taxon>
        <taxon>Nitrospirota</taxon>
        <taxon>Nitrospiria</taxon>
        <taxon>Nitrospirales</taxon>
        <taxon>Nitrospiraceae</taxon>
        <taxon>Nitrospira</taxon>
    </lineage>
</organism>
<evidence type="ECO:0000313" key="1">
    <source>
        <dbReference type="EMBL" id="CUQ67964.1"/>
    </source>
</evidence>
<sequence length="29" mass="3384">MPFLYAYATVKLHTSVNYFVIYTSLVLQT</sequence>
<dbReference type="AlphaFoldDB" id="A0A0S4KU65"/>
<protein>
    <submittedName>
        <fullName evidence="1">Uncharacterized protein</fullName>
    </submittedName>
</protein>
<evidence type="ECO:0000313" key="2">
    <source>
        <dbReference type="Proteomes" id="UP000066284"/>
    </source>
</evidence>
<dbReference type="STRING" id="1715989.NITINOP_2992"/>
<keyword evidence="2" id="KW-1185">Reference proteome</keyword>